<dbReference type="AlphaFoldDB" id="A0A3A1P6V8"/>
<gene>
    <name evidence="1" type="ORF">D2V17_07300</name>
</gene>
<proteinExistence type="predicted"/>
<sequence>MTSIVQLSPLQLAQLDPHVIADPDNPKIARTASGQQVALTPPRMADFLESLMTMGSVAIACQRAGVARQTAYRARRRSPGFARAWDAALIAARTVAESELAERAINGVEEAVFYHGEEVARRRHFDSRLLLAHLARLDRAAERLDLAATLPQLDDQIAALRLAGEGAGEGDVDAVLPGAVAAEDLRRVQDERELVRDPAGFAEREAAEKEKAVLRQAQHERGFVQGRQGAEKSPQEPVTPVTPCEDCGGFCLDAETEPGVTLTQADCQWLGNRLERMEEARPEDALPPFRLCLEGDRTGALEMAQLHAFEAGVPRWWALAPEEAQAALENA</sequence>
<organism evidence="1 2">
    <name type="scientific">Aurantiacibacter xanthus</name>
    <dbReference type="NCBI Taxonomy" id="1784712"/>
    <lineage>
        <taxon>Bacteria</taxon>
        <taxon>Pseudomonadati</taxon>
        <taxon>Pseudomonadota</taxon>
        <taxon>Alphaproteobacteria</taxon>
        <taxon>Sphingomonadales</taxon>
        <taxon>Erythrobacteraceae</taxon>
        <taxon>Aurantiacibacter</taxon>
    </lineage>
</organism>
<protein>
    <submittedName>
        <fullName evidence="1">Uncharacterized protein</fullName>
    </submittedName>
</protein>
<dbReference type="OrthoDB" id="7428067at2"/>
<comment type="caution">
    <text evidence="1">The sequence shown here is derived from an EMBL/GenBank/DDBJ whole genome shotgun (WGS) entry which is preliminary data.</text>
</comment>
<dbReference type="Proteomes" id="UP000265366">
    <property type="component" value="Unassembled WGS sequence"/>
</dbReference>
<keyword evidence="2" id="KW-1185">Reference proteome</keyword>
<reference evidence="1 2" key="1">
    <citation type="submission" date="2018-08" db="EMBL/GenBank/DDBJ databases">
        <title>Erythrobacter zhengii sp.nov., a bacterium isolated from deep-sea sediment.</title>
        <authorList>
            <person name="Fang C."/>
            <person name="Wu Y.-H."/>
            <person name="Sun C."/>
            <person name="Wang H."/>
            <person name="Cheng H."/>
            <person name="Meng F.-X."/>
            <person name="Wang C.-S."/>
            <person name="Xu X.-W."/>
        </authorList>
    </citation>
    <scope>NUCLEOTIDE SEQUENCE [LARGE SCALE GENOMIC DNA]</scope>
    <source>
        <strain evidence="1 2">CCTCC AB 2015396</strain>
    </source>
</reference>
<dbReference type="EMBL" id="QXFM01000066">
    <property type="protein sequence ID" value="RIV88682.1"/>
    <property type="molecule type" value="Genomic_DNA"/>
</dbReference>
<name>A0A3A1P6V8_9SPHN</name>
<dbReference type="RefSeq" id="WP_119592418.1">
    <property type="nucleotide sequence ID" value="NZ_QXFM01000066.1"/>
</dbReference>
<evidence type="ECO:0000313" key="2">
    <source>
        <dbReference type="Proteomes" id="UP000265366"/>
    </source>
</evidence>
<evidence type="ECO:0000313" key="1">
    <source>
        <dbReference type="EMBL" id="RIV88682.1"/>
    </source>
</evidence>
<accession>A0A3A1P6V8</accession>